<evidence type="ECO:0000256" key="4">
    <source>
        <dbReference type="ARBA" id="ARBA00022614"/>
    </source>
</evidence>
<keyword evidence="5" id="KW-0812">Transmembrane</keyword>
<dbReference type="EMBL" id="JAAMPC010000002">
    <property type="protein sequence ID" value="KAG2324159.1"/>
    <property type="molecule type" value="Genomic_DNA"/>
</dbReference>
<dbReference type="PRINTS" id="PR00019">
    <property type="entry name" value="LEURICHRPT"/>
</dbReference>
<keyword evidence="7" id="KW-0677">Repeat</keyword>
<name>A0A8X8B4W6_BRACI</name>
<protein>
    <recommendedName>
        <fullName evidence="12">Disease resistance R13L4/SHOC-2-like LRR domain-containing protein</fullName>
    </recommendedName>
</protein>
<comment type="subcellular location">
    <subcellularLocation>
        <location evidence="1">Cell membrane</location>
        <topology evidence="1">Single-pass type I membrane protein</topology>
    </subcellularLocation>
</comment>
<dbReference type="GO" id="GO:0005886">
    <property type="term" value="C:plasma membrane"/>
    <property type="evidence" value="ECO:0007669"/>
    <property type="project" value="UniProtKB-SubCell"/>
</dbReference>
<keyword evidence="10" id="KW-0675">Receptor</keyword>
<comment type="caution">
    <text evidence="13">The sequence shown here is derived from an EMBL/GenBank/DDBJ whole genome shotgun (WGS) entry which is preliminary data.</text>
</comment>
<dbReference type="InterPro" id="IPR003591">
    <property type="entry name" value="Leu-rich_rpt_typical-subtyp"/>
</dbReference>
<keyword evidence="11" id="KW-0325">Glycoprotein</keyword>
<dbReference type="InterPro" id="IPR046956">
    <property type="entry name" value="RLP23-like"/>
</dbReference>
<keyword evidence="4" id="KW-0433">Leucine-rich repeat</keyword>
<feature type="domain" description="Disease resistance R13L4/SHOC-2-like LRR" evidence="12">
    <location>
        <begin position="93"/>
        <end position="180"/>
    </location>
</feature>
<evidence type="ECO:0000256" key="8">
    <source>
        <dbReference type="ARBA" id="ARBA00022989"/>
    </source>
</evidence>
<dbReference type="SMART" id="SM00369">
    <property type="entry name" value="LRR_TYP"/>
    <property type="match status" value="6"/>
</dbReference>
<keyword evidence="3" id="KW-1003">Cell membrane</keyword>
<evidence type="ECO:0000256" key="2">
    <source>
        <dbReference type="ARBA" id="ARBA00009592"/>
    </source>
</evidence>
<sequence>MTLRLRVDSISCFFCCVFSLNFLVTTLVSQPFRRPDQVESLLAFKNEFSICKNSTTSSWSEDAVSFDGVVFDDDTGAVTELHLGGACLSGNLKANSSLYRFQHLRYLDLSFNDFSSSFPAEFGRLTSLDVLDLHHNRFTGEVPSSINNLSRLTSLDLSVNKLTGGFPLVHNLTKLSSISLSYNNFSGTVPSYLFTMPLLSFLDLHQNHFGGPLDIPNSTIMFESLILGNNLFSGGILEPISNLANLIYLDLSFLNITFPVNFTFLKLQSLENLDISGNNVSRLNISSEYAFPTMLIELHLSSCNIHEFPKVLKTLQNLQHLDISNNRLKGKVPAWLWNLPSLTSVRLSHNSIDGFEGSPDVLLSSPLLELDLSSNAFHGAFPVIPRSMEFISASNNHFSGGIPRTLCDSIFLNVLDLSSNSFSDTVPECLSE</sequence>
<evidence type="ECO:0000256" key="5">
    <source>
        <dbReference type="ARBA" id="ARBA00022692"/>
    </source>
</evidence>
<dbReference type="Pfam" id="PF13855">
    <property type="entry name" value="LRR_8"/>
    <property type="match status" value="1"/>
</dbReference>
<dbReference type="OrthoDB" id="442066at2759"/>
<accession>A0A8X8B4W6</accession>
<dbReference type="Proteomes" id="UP000886595">
    <property type="component" value="Unassembled WGS sequence"/>
</dbReference>
<dbReference type="InterPro" id="IPR001611">
    <property type="entry name" value="Leu-rich_rpt"/>
</dbReference>
<dbReference type="PANTHER" id="PTHR48063">
    <property type="entry name" value="LRR RECEPTOR-LIKE KINASE"/>
    <property type="match status" value="1"/>
</dbReference>
<evidence type="ECO:0000313" key="14">
    <source>
        <dbReference type="Proteomes" id="UP000886595"/>
    </source>
</evidence>
<proteinExistence type="inferred from homology"/>
<keyword evidence="14" id="KW-1185">Reference proteome</keyword>
<dbReference type="InterPro" id="IPR055414">
    <property type="entry name" value="LRR_R13L4/SHOC2-like"/>
</dbReference>
<dbReference type="Gene3D" id="3.80.10.10">
    <property type="entry name" value="Ribonuclease Inhibitor"/>
    <property type="match status" value="2"/>
</dbReference>
<dbReference type="Pfam" id="PF23598">
    <property type="entry name" value="LRR_14"/>
    <property type="match status" value="1"/>
</dbReference>
<evidence type="ECO:0000256" key="9">
    <source>
        <dbReference type="ARBA" id="ARBA00023136"/>
    </source>
</evidence>
<keyword evidence="6" id="KW-0732">Signal</keyword>
<dbReference type="InterPro" id="IPR032675">
    <property type="entry name" value="LRR_dom_sf"/>
</dbReference>
<dbReference type="Pfam" id="PF00560">
    <property type="entry name" value="LRR_1"/>
    <property type="match status" value="1"/>
</dbReference>
<evidence type="ECO:0000256" key="3">
    <source>
        <dbReference type="ARBA" id="ARBA00022475"/>
    </source>
</evidence>
<gene>
    <name evidence="13" type="ORF">Bca52824_006887</name>
</gene>
<dbReference type="SUPFAM" id="SSF52058">
    <property type="entry name" value="L domain-like"/>
    <property type="match status" value="2"/>
</dbReference>
<keyword evidence="9" id="KW-0472">Membrane</keyword>
<reference evidence="13 14" key="1">
    <citation type="submission" date="2020-02" db="EMBL/GenBank/DDBJ databases">
        <authorList>
            <person name="Ma Q."/>
            <person name="Huang Y."/>
            <person name="Song X."/>
            <person name="Pei D."/>
        </authorList>
    </citation>
    <scope>NUCLEOTIDE SEQUENCE [LARGE SCALE GENOMIC DNA]</scope>
    <source>
        <strain evidence="13">Sxm20200214</strain>
        <tissue evidence="13">Leaf</tissue>
    </source>
</reference>
<organism evidence="13 14">
    <name type="scientific">Brassica carinata</name>
    <name type="common">Ethiopian mustard</name>
    <name type="synonym">Abyssinian cabbage</name>
    <dbReference type="NCBI Taxonomy" id="52824"/>
    <lineage>
        <taxon>Eukaryota</taxon>
        <taxon>Viridiplantae</taxon>
        <taxon>Streptophyta</taxon>
        <taxon>Embryophyta</taxon>
        <taxon>Tracheophyta</taxon>
        <taxon>Spermatophyta</taxon>
        <taxon>Magnoliopsida</taxon>
        <taxon>eudicotyledons</taxon>
        <taxon>Gunneridae</taxon>
        <taxon>Pentapetalae</taxon>
        <taxon>rosids</taxon>
        <taxon>malvids</taxon>
        <taxon>Brassicales</taxon>
        <taxon>Brassicaceae</taxon>
        <taxon>Brassiceae</taxon>
        <taxon>Brassica</taxon>
    </lineage>
</organism>
<dbReference type="AlphaFoldDB" id="A0A8X8B4W6"/>
<evidence type="ECO:0000313" key="13">
    <source>
        <dbReference type="EMBL" id="KAG2324159.1"/>
    </source>
</evidence>
<evidence type="ECO:0000259" key="12">
    <source>
        <dbReference type="Pfam" id="PF23598"/>
    </source>
</evidence>
<evidence type="ECO:0000256" key="6">
    <source>
        <dbReference type="ARBA" id="ARBA00022729"/>
    </source>
</evidence>
<comment type="similarity">
    <text evidence="2">Belongs to the RLP family.</text>
</comment>
<dbReference type="PANTHER" id="PTHR48063:SF112">
    <property type="entry name" value="RECEPTOR LIKE PROTEIN 30-LIKE"/>
    <property type="match status" value="1"/>
</dbReference>
<dbReference type="FunFam" id="3.80.10.10:FF:000383">
    <property type="entry name" value="Leucine-rich repeat receptor protein kinase EMS1"/>
    <property type="match status" value="1"/>
</dbReference>
<evidence type="ECO:0000256" key="7">
    <source>
        <dbReference type="ARBA" id="ARBA00022737"/>
    </source>
</evidence>
<keyword evidence="8" id="KW-1133">Transmembrane helix</keyword>
<evidence type="ECO:0000256" key="10">
    <source>
        <dbReference type="ARBA" id="ARBA00023170"/>
    </source>
</evidence>
<evidence type="ECO:0000256" key="1">
    <source>
        <dbReference type="ARBA" id="ARBA00004251"/>
    </source>
</evidence>
<evidence type="ECO:0000256" key="11">
    <source>
        <dbReference type="ARBA" id="ARBA00023180"/>
    </source>
</evidence>